<dbReference type="AlphaFoldDB" id="A0A3D9IFL0"/>
<dbReference type="OrthoDB" id="1099889at2"/>
<dbReference type="GO" id="GO:0046872">
    <property type="term" value="F:metal ion binding"/>
    <property type="evidence" value="ECO:0007669"/>
    <property type="project" value="UniProtKB-KW"/>
</dbReference>
<evidence type="ECO:0008006" key="4">
    <source>
        <dbReference type="Google" id="ProtNLM"/>
    </source>
</evidence>
<dbReference type="SUPFAM" id="SSF51604">
    <property type="entry name" value="Enolase C-terminal domain-like"/>
    <property type="match status" value="1"/>
</dbReference>
<dbReference type="InterPro" id="IPR036849">
    <property type="entry name" value="Enolase-like_C_sf"/>
</dbReference>
<dbReference type="Proteomes" id="UP000256977">
    <property type="component" value="Unassembled WGS sequence"/>
</dbReference>
<comment type="caution">
    <text evidence="2">The sequence shown here is derived from an EMBL/GenBank/DDBJ whole genome shotgun (WGS) entry which is preliminary data.</text>
</comment>
<evidence type="ECO:0000313" key="3">
    <source>
        <dbReference type="Proteomes" id="UP000256977"/>
    </source>
</evidence>
<dbReference type="InterPro" id="IPR029017">
    <property type="entry name" value="Enolase-like_N"/>
</dbReference>
<evidence type="ECO:0000313" key="2">
    <source>
        <dbReference type="EMBL" id="RED60564.1"/>
    </source>
</evidence>
<dbReference type="SUPFAM" id="SSF54826">
    <property type="entry name" value="Enolase N-terminal domain-like"/>
    <property type="match status" value="1"/>
</dbReference>
<keyword evidence="1" id="KW-0479">Metal-binding</keyword>
<sequence length="435" mass="49121">MIRISETEHGIMKEPLLSPFGFKGDYLTELWQSVVGLRAQDGTLGIGVGVQSVLWSDPRVFMHYGEATGNRHMADLTQYALKLASDAKFHTPLELIDRLFPDVYEYGRKSTGISDLRATFALNALVAVDQAAWGLYSRGKGKSFEELVPDEYRPALSERQQELANIPVVGYGLSEESIEQILREGYFLLKIKIGADPDRDGDQDKMLAWDQQRLSHIHDIASRYETTYTRNGKIAYYLDANGRYDGKERMLRFLEHADRIGALERIVLVEEPFDEADEIDVSDVPVRLAADESVHDERNARIRIDMGYGAIALKPVAKTMSVSLKVAKHARDRGIPCFCADLTANPVLADWNKTLASYLSPLPELKIGAIEMNGRQNYRDWDRMKSWHPNAGASWTESHEGIFRLDESFYAAKGGALEISPYYEKWLYGKGDQSE</sequence>
<accession>A0A3D9IFL0</accession>
<dbReference type="Gene3D" id="3.20.20.120">
    <property type="entry name" value="Enolase-like C-terminal domain"/>
    <property type="match status" value="1"/>
</dbReference>
<dbReference type="RefSeq" id="WP_116064209.1">
    <property type="nucleotide sequence ID" value="NZ_QRDZ01000030.1"/>
</dbReference>
<reference evidence="2 3" key="1">
    <citation type="submission" date="2018-07" db="EMBL/GenBank/DDBJ databases">
        <title>Genomic Encyclopedia of Type Strains, Phase III (KMG-III): the genomes of soil and plant-associated and newly described type strains.</title>
        <authorList>
            <person name="Whitman W."/>
        </authorList>
    </citation>
    <scope>NUCLEOTIDE SEQUENCE [LARGE SCALE GENOMIC DNA]</scope>
    <source>
        <strain evidence="2 3">CECT 7287</strain>
    </source>
</reference>
<evidence type="ECO:0000256" key="1">
    <source>
        <dbReference type="ARBA" id="ARBA00022723"/>
    </source>
</evidence>
<dbReference type="EMBL" id="QRDZ01000030">
    <property type="protein sequence ID" value="RED60564.1"/>
    <property type="molecule type" value="Genomic_DNA"/>
</dbReference>
<organism evidence="2 3">
    <name type="scientific">Cohnella phaseoli</name>
    <dbReference type="NCBI Taxonomy" id="456490"/>
    <lineage>
        <taxon>Bacteria</taxon>
        <taxon>Bacillati</taxon>
        <taxon>Bacillota</taxon>
        <taxon>Bacilli</taxon>
        <taxon>Bacillales</taxon>
        <taxon>Paenibacillaceae</taxon>
        <taxon>Cohnella</taxon>
    </lineage>
</organism>
<keyword evidence="3" id="KW-1185">Reference proteome</keyword>
<gene>
    <name evidence="2" type="ORF">DFP98_13086</name>
</gene>
<proteinExistence type="predicted"/>
<name>A0A3D9IFL0_9BACL</name>
<protein>
    <recommendedName>
        <fullName evidence="4">L-alanine-DL-glutamate epimerase-like enolase superfamily enzyme</fullName>
    </recommendedName>
</protein>